<keyword evidence="7" id="KW-1185">Reference proteome</keyword>
<feature type="transmembrane region" description="Helical" evidence="5">
    <location>
        <begin position="178"/>
        <end position="197"/>
    </location>
</feature>
<dbReference type="Proteomes" id="UP000061457">
    <property type="component" value="Chromosome II"/>
</dbReference>
<organism evidence="6 7">
    <name type="scientific">Pseudoalteromonas phenolica</name>
    <dbReference type="NCBI Taxonomy" id="161398"/>
    <lineage>
        <taxon>Bacteria</taxon>
        <taxon>Pseudomonadati</taxon>
        <taxon>Pseudomonadota</taxon>
        <taxon>Gammaproteobacteria</taxon>
        <taxon>Alteromonadales</taxon>
        <taxon>Pseudoalteromonadaceae</taxon>
        <taxon>Pseudoalteromonas</taxon>
    </lineage>
</organism>
<evidence type="ECO:0000256" key="5">
    <source>
        <dbReference type="SAM" id="Phobius"/>
    </source>
</evidence>
<dbReference type="RefSeq" id="WP_058032130.1">
    <property type="nucleotide sequence ID" value="NZ_CP013188.1"/>
</dbReference>
<evidence type="ECO:0000256" key="1">
    <source>
        <dbReference type="ARBA" id="ARBA00022475"/>
    </source>
</evidence>
<feature type="transmembrane region" description="Helical" evidence="5">
    <location>
        <begin position="204"/>
        <end position="222"/>
    </location>
</feature>
<feature type="transmembrane region" description="Helical" evidence="5">
    <location>
        <begin position="107"/>
        <end position="125"/>
    </location>
</feature>
<feature type="transmembrane region" description="Helical" evidence="5">
    <location>
        <begin position="42"/>
        <end position="60"/>
    </location>
</feature>
<keyword evidence="1" id="KW-1003">Cell membrane</keyword>
<sequence length="227" mass="25537">MTLIWEFILACILMGLAIGLDVAIVTAIYAKQLSVSSVKNRWVVGVTATHTLFPMFGYMLSYFGLKWLPSISPIIGLVAFAFIAYFLYQELQDYHEGEEASFTHKAISWALIIAVSWDALWSGPAKSAQIINWPESLVWLSFFVVGGLVLLSSQIGLWLGRYLVASQKDPKVNRGWHWLQYSTIAYFGLLALFRYTFNSQVHDGAIFMLAATLVGSYVFYPARQNRG</sequence>
<keyword evidence="4 5" id="KW-0472">Membrane</keyword>
<dbReference type="InterPro" id="IPR003810">
    <property type="entry name" value="Mntp/YtaF"/>
</dbReference>
<evidence type="ECO:0000256" key="3">
    <source>
        <dbReference type="ARBA" id="ARBA00022989"/>
    </source>
</evidence>
<reference evidence="6 7" key="1">
    <citation type="submission" date="2015-11" db="EMBL/GenBank/DDBJ databases">
        <authorList>
            <person name="Zhang Y."/>
            <person name="Guo Z."/>
        </authorList>
    </citation>
    <scope>NUCLEOTIDE SEQUENCE [LARGE SCALE GENOMIC DNA]</scope>
    <source>
        <strain evidence="6 7">KCTC 12086</strain>
    </source>
</reference>
<evidence type="ECO:0000256" key="2">
    <source>
        <dbReference type="ARBA" id="ARBA00022692"/>
    </source>
</evidence>
<proteinExistence type="predicted"/>
<dbReference type="Pfam" id="PF02659">
    <property type="entry name" value="Mntp"/>
    <property type="match status" value="1"/>
</dbReference>
<protein>
    <submittedName>
        <fullName evidence="6">Uncharacterized protein</fullName>
    </submittedName>
</protein>
<feature type="transmembrane region" description="Helical" evidence="5">
    <location>
        <begin position="137"/>
        <end position="158"/>
    </location>
</feature>
<feature type="transmembrane region" description="Helical" evidence="5">
    <location>
        <begin position="7"/>
        <end position="30"/>
    </location>
</feature>
<dbReference type="STRING" id="161398.PP2015_3786"/>
<dbReference type="EMBL" id="CP013188">
    <property type="protein sequence ID" value="ALO44257.1"/>
    <property type="molecule type" value="Genomic_DNA"/>
</dbReference>
<evidence type="ECO:0000256" key="4">
    <source>
        <dbReference type="ARBA" id="ARBA00023136"/>
    </source>
</evidence>
<evidence type="ECO:0000313" key="6">
    <source>
        <dbReference type="EMBL" id="ALO44257.1"/>
    </source>
</evidence>
<dbReference type="AlphaFoldDB" id="A0A0S2K7K3"/>
<keyword evidence="2 5" id="KW-0812">Transmembrane</keyword>
<dbReference type="PATRIC" id="fig|161398.10.peg.3871"/>
<name>A0A0S2K7K3_9GAMM</name>
<keyword evidence="3 5" id="KW-1133">Transmembrane helix</keyword>
<dbReference type="KEGG" id="pphe:PP2015_3786"/>
<evidence type="ECO:0000313" key="7">
    <source>
        <dbReference type="Proteomes" id="UP000061457"/>
    </source>
</evidence>
<dbReference type="OrthoDB" id="5767011at2"/>
<accession>A0A0S2K7K3</accession>
<gene>
    <name evidence="6" type="ORF">PP2015_3786</name>
</gene>
<feature type="transmembrane region" description="Helical" evidence="5">
    <location>
        <begin position="67"/>
        <end position="87"/>
    </location>
</feature>